<dbReference type="Proteomes" id="UP000256971">
    <property type="component" value="Chromosome"/>
</dbReference>
<organism evidence="1 2">
    <name type="scientific">Thalassospira indica</name>
    <dbReference type="NCBI Taxonomy" id="1891279"/>
    <lineage>
        <taxon>Bacteria</taxon>
        <taxon>Pseudomonadati</taxon>
        <taxon>Pseudomonadota</taxon>
        <taxon>Alphaproteobacteria</taxon>
        <taxon>Rhodospirillales</taxon>
        <taxon>Thalassospiraceae</taxon>
        <taxon>Thalassospira</taxon>
    </lineage>
</organism>
<dbReference type="RefSeq" id="WP_064787331.1">
    <property type="nucleotide sequence ID" value="NZ_CP031555.1"/>
</dbReference>
<dbReference type="EMBL" id="CP031555">
    <property type="protein sequence ID" value="AXO13750.1"/>
    <property type="molecule type" value="Genomic_DNA"/>
</dbReference>
<reference evidence="1 2" key="1">
    <citation type="submission" date="2018-08" db="EMBL/GenBank/DDBJ databases">
        <title>Complete genome sequence of type strain Thalassospira indica MCCC 1A01103T, isolated from isolated from deep seawater of the Indian Ocean.</title>
        <authorList>
            <person name="Liu Y."/>
        </authorList>
    </citation>
    <scope>NUCLEOTIDE SEQUENCE [LARGE SCALE GENOMIC DNA]</scope>
    <source>
        <strain evidence="1 2">PB8BT</strain>
    </source>
</reference>
<name>A0ABM6Y064_9PROT</name>
<sequence length="70" mass="8008">MNINAERLEALINSSMIEIENQGADRERHVVGIIGDVEVHLTITRDPADKFHIDDRDCPSICFFNLDLRD</sequence>
<evidence type="ECO:0000313" key="1">
    <source>
        <dbReference type="EMBL" id="AXO13750.1"/>
    </source>
</evidence>
<proteinExistence type="predicted"/>
<gene>
    <name evidence="1" type="ORF">DY252_05585</name>
</gene>
<evidence type="ECO:0000313" key="2">
    <source>
        <dbReference type="Proteomes" id="UP000256971"/>
    </source>
</evidence>
<keyword evidence="2" id="KW-1185">Reference proteome</keyword>
<accession>A0ABM6Y064</accession>
<protein>
    <submittedName>
        <fullName evidence="1">Uncharacterized protein</fullName>
    </submittedName>
</protein>